<dbReference type="SUPFAM" id="SSF53067">
    <property type="entry name" value="Actin-like ATPase domain"/>
    <property type="match status" value="1"/>
</dbReference>
<evidence type="ECO:0000313" key="2">
    <source>
        <dbReference type="Proteomes" id="UP000565262"/>
    </source>
</evidence>
<organism evidence="1 2">
    <name type="scientific">Oceanospirillum sediminis</name>
    <dbReference type="NCBI Taxonomy" id="2760088"/>
    <lineage>
        <taxon>Bacteria</taxon>
        <taxon>Pseudomonadati</taxon>
        <taxon>Pseudomonadota</taxon>
        <taxon>Gammaproteobacteria</taxon>
        <taxon>Oceanospirillales</taxon>
        <taxon>Oceanospirillaceae</taxon>
        <taxon>Oceanospirillum</taxon>
    </lineage>
</organism>
<dbReference type="EMBL" id="JACJFM010000032">
    <property type="protein sequence ID" value="MBB1488626.1"/>
    <property type="molecule type" value="Genomic_DNA"/>
</dbReference>
<sequence>MGEQHKNNANKSYNKETLPDFLSIYLKWLKADQSQWQKLNPALQQSIAASICDQFQNVIQLLKEKQRLYFIADPEKNELALFDTHTNLLWDAQPEVHSTISMNCNKSNDQIKLQLDTWKTPSKKELGEFVQLPNNPLLMMNRRIINNSTVWITLSGSVNLCDNPSSWSSNPNGNGRLLSCRSVPIEQLITLALNQGLVFQHDIESVGKMVKQAYHLNSKAPYWDNVIKLCVKNAWQMPNLHIGEYFTNIDSTSSPLPKLEQNQLSDQDKGLWELYGVDASLLHKFHIRPRDPVLDVKDWPIAIDFGTSSTVVAYQENGQKKLLRIGVKDHFSKPEAGHFENPTVLEFVDLPKTLSAWQASAYRPKVKWNDVRCSHEALTRLRDNEGDLSITTSVLAKIKHWALREAKEMAVRISDQVNHHEMELPSLTLRNPIKGQRLTVSDEDPFDPIELYAWFLGLTINWRQRGIFLKYYMTFPVAYPQQVKDKILASFRRGLQRSLPDTLIGQQIFNEFSVEERASEPAAFAATALPYFNIEPTEEGVAYGVFDFGGGTTDFDFGLYREPTPEEEDQGYEEVFEHFGASGDKFLGGENLLENLAYEVFKTNQALCREKKIAFTKPLDADDFPGSEMLLEKTRAAYTNTQMLMSRLRPYWEAREQNSQGIEKLNLINRDGKSDTYELTLPYEQLEDFLNQRLAKGVINFFSAMHKAFTGSGVKPESVEIFLAGNASLSPALQAMFGLNNSGTETPDDELINPYASQVAELTDELFGALEVGFNVHAPIIQSDDNPYKPTTKTGVALGLLDLCPGSAVKVVNRSAIASDGEAPFDYFVGCIKRRAFKPGLKRHAQYNQWHELGPVREGTFILVSSQSPVANTGTVKQDDPVLTHKRLTFDHAQPGERVFARAIAPDQIELTTADRVEALQHESSVTVQLLSLAS</sequence>
<dbReference type="RefSeq" id="WP_182810398.1">
    <property type="nucleotide sequence ID" value="NZ_JACJFM010000032.1"/>
</dbReference>
<dbReference type="InterPro" id="IPR043129">
    <property type="entry name" value="ATPase_NBD"/>
</dbReference>
<proteinExistence type="predicted"/>
<evidence type="ECO:0008006" key="3">
    <source>
        <dbReference type="Google" id="ProtNLM"/>
    </source>
</evidence>
<protein>
    <recommendedName>
        <fullName evidence="3">Molecular chaperone DnaK</fullName>
    </recommendedName>
</protein>
<dbReference type="AlphaFoldDB" id="A0A839IX10"/>
<reference evidence="1 2" key="1">
    <citation type="submission" date="2020-08" db="EMBL/GenBank/DDBJ databases">
        <title>Oceanospirillum sp. nov. isolated from marine sediment.</title>
        <authorList>
            <person name="Ji X."/>
        </authorList>
    </citation>
    <scope>NUCLEOTIDE SEQUENCE [LARGE SCALE GENOMIC DNA]</scope>
    <source>
        <strain evidence="1 2">D5</strain>
    </source>
</reference>
<dbReference type="Gene3D" id="3.90.640.10">
    <property type="entry name" value="Actin, Chain A, domain 4"/>
    <property type="match status" value="1"/>
</dbReference>
<dbReference type="Proteomes" id="UP000565262">
    <property type="component" value="Unassembled WGS sequence"/>
</dbReference>
<keyword evidence="2" id="KW-1185">Reference proteome</keyword>
<dbReference type="Gene3D" id="3.30.420.40">
    <property type="match status" value="2"/>
</dbReference>
<accession>A0A839IX10</accession>
<evidence type="ECO:0000313" key="1">
    <source>
        <dbReference type="EMBL" id="MBB1488626.1"/>
    </source>
</evidence>
<name>A0A839IX10_9GAMM</name>
<comment type="caution">
    <text evidence="1">The sequence shown here is derived from an EMBL/GenBank/DDBJ whole genome shotgun (WGS) entry which is preliminary data.</text>
</comment>
<gene>
    <name evidence="1" type="ORF">H4O21_18630</name>
</gene>